<evidence type="ECO:0000313" key="6">
    <source>
        <dbReference type="Proteomes" id="UP000521379"/>
    </source>
</evidence>
<dbReference type="AlphaFoldDB" id="A0A846TSB9"/>
<name>A0A846TSB9_9MICC</name>
<proteinExistence type="inferred from homology"/>
<comment type="pathway">
    <text evidence="1">Cell wall biogenesis; cell wall polysaccharide biosynthesis.</text>
</comment>
<keyword evidence="3" id="KW-0328">Glycosyltransferase</keyword>
<reference evidence="5 6" key="1">
    <citation type="submission" date="2020-02" db="EMBL/GenBank/DDBJ databases">
        <authorList>
            <person name="Sun Q."/>
        </authorList>
    </citation>
    <scope>NUCLEOTIDE SEQUENCE [LARGE SCALE GENOMIC DNA]</scope>
    <source>
        <strain evidence="5 6">YIM 13062</strain>
    </source>
</reference>
<dbReference type="GO" id="GO:0016757">
    <property type="term" value="F:glycosyltransferase activity"/>
    <property type="evidence" value="ECO:0007669"/>
    <property type="project" value="UniProtKB-KW"/>
</dbReference>
<dbReference type="SUPFAM" id="SSF53448">
    <property type="entry name" value="Nucleotide-diphospho-sugar transferases"/>
    <property type="match status" value="1"/>
</dbReference>
<dbReference type="RefSeq" id="WP_119932922.1">
    <property type="nucleotide sequence ID" value="NZ_JAAVUN010000013.1"/>
</dbReference>
<keyword evidence="4 5" id="KW-0808">Transferase</keyword>
<dbReference type="Gene3D" id="3.90.550.10">
    <property type="entry name" value="Spore Coat Polysaccharide Biosynthesis Protein SpsA, Chain A"/>
    <property type="match status" value="1"/>
</dbReference>
<keyword evidence="6" id="KW-1185">Reference proteome</keyword>
<dbReference type="Proteomes" id="UP000521379">
    <property type="component" value="Unassembled WGS sequence"/>
</dbReference>
<dbReference type="InterPro" id="IPR029044">
    <property type="entry name" value="Nucleotide-diphossugar_trans"/>
</dbReference>
<evidence type="ECO:0000256" key="1">
    <source>
        <dbReference type="ARBA" id="ARBA00004776"/>
    </source>
</evidence>
<protein>
    <submittedName>
        <fullName evidence="5">Glycosyltransferase family 2 protein</fullName>
    </submittedName>
</protein>
<comment type="caution">
    <text evidence="5">The sequence shown here is derived from an EMBL/GenBank/DDBJ whole genome shotgun (WGS) entry which is preliminary data.</text>
</comment>
<gene>
    <name evidence="5" type="ORF">GTW58_07910</name>
</gene>
<comment type="similarity">
    <text evidence="2">Belongs to the glycosyltransferase 2 family.</text>
</comment>
<evidence type="ECO:0000313" key="5">
    <source>
        <dbReference type="EMBL" id="NKE09860.1"/>
    </source>
</evidence>
<evidence type="ECO:0000256" key="2">
    <source>
        <dbReference type="ARBA" id="ARBA00006739"/>
    </source>
</evidence>
<evidence type="ECO:0000256" key="3">
    <source>
        <dbReference type="ARBA" id="ARBA00022676"/>
    </source>
</evidence>
<accession>A0A846TSB9</accession>
<dbReference type="EMBL" id="JAAVUN010000013">
    <property type="protein sequence ID" value="NKE09860.1"/>
    <property type="molecule type" value="Genomic_DNA"/>
</dbReference>
<dbReference type="PANTHER" id="PTHR43179:SF12">
    <property type="entry name" value="GALACTOFURANOSYLTRANSFERASE GLFT2"/>
    <property type="match status" value="1"/>
</dbReference>
<organism evidence="5 6">
    <name type="scientific">Kocuria subflava</name>
    <dbReference type="NCBI Taxonomy" id="1736139"/>
    <lineage>
        <taxon>Bacteria</taxon>
        <taxon>Bacillati</taxon>
        <taxon>Actinomycetota</taxon>
        <taxon>Actinomycetes</taxon>
        <taxon>Micrococcales</taxon>
        <taxon>Micrococcaceae</taxon>
        <taxon>Kocuria</taxon>
    </lineage>
</organism>
<sequence>MNAPNTHVITLCSRDRRTHVQRQIAALAHWAPPVTHHTVMIGEQPFSLEHTSAVDSTGPRPVNLAAARNAGGDAAVAAGAELLIFLDADCIPGPDLVRFYQRAAAAQNAPSVLCGPVTYLPQDTWLPEPASLGEPSALEHVVEHTAPHPARPAPPPGQLQTATQDEYTLFWSLSFAMTTNLWEQTRCAFGGFCEAFTGYGGEDTDFAMNLHDRGTALTWVGGAHAYHQWHAVSSPPVEHLTEILTNAHLFHIRWGWWPMTGWLEAFEEQGLVRFTGDRWEATGQ</sequence>
<dbReference type="PANTHER" id="PTHR43179">
    <property type="entry name" value="RHAMNOSYLTRANSFERASE WBBL"/>
    <property type="match status" value="1"/>
</dbReference>
<evidence type="ECO:0000256" key="4">
    <source>
        <dbReference type="ARBA" id="ARBA00022679"/>
    </source>
</evidence>